<dbReference type="PROSITE" id="PS50853">
    <property type="entry name" value="FN3"/>
    <property type="match status" value="1"/>
</dbReference>
<dbReference type="SUPFAM" id="SSF49265">
    <property type="entry name" value="Fibronectin type III"/>
    <property type="match status" value="1"/>
</dbReference>
<feature type="domain" description="Fibronectin type-III" evidence="1">
    <location>
        <begin position="20"/>
        <end position="112"/>
    </location>
</feature>
<proteinExistence type="predicted"/>
<evidence type="ECO:0000259" key="1">
    <source>
        <dbReference type="PROSITE" id="PS50853"/>
    </source>
</evidence>
<organism evidence="2">
    <name type="scientific">marine metagenome</name>
    <dbReference type="NCBI Taxonomy" id="408172"/>
    <lineage>
        <taxon>unclassified sequences</taxon>
        <taxon>metagenomes</taxon>
        <taxon>ecological metagenomes</taxon>
    </lineage>
</organism>
<dbReference type="InterPro" id="IPR036116">
    <property type="entry name" value="FN3_sf"/>
</dbReference>
<sequence length="179" mass="20262">VHLKSIKIFCLFPCFIIGQLVSPVDNDSLNTVHVLFEWEQLSSAVSYQIQVAESESSDFENPIADLIDSTLVIIIDEGFLWGTTYSWRIRSINSIGEFGEWSEIRVFHIKPLPPVIVSLDVSIYDSSSYEGGITVMDQLGEGIIYAIDIHGNPVWFVHSNIVWSNGFSYLMQFTHFLPN</sequence>
<dbReference type="InterPro" id="IPR013783">
    <property type="entry name" value="Ig-like_fold"/>
</dbReference>
<dbReference type="Gene3D" id="2.60.40.10">
    <property type="entry name" value="Immunoglobulins"/>
    <property type="match status" value="1"/>
</dbReference>
<reference evidence="2" key="1">
    <citation type="submission" date="2018-05" db="EMBL/GenBank/DDBJ databases">
        <authorList>
            <person name="Lanie J.A."/>
            <person name="Ng W.-L."/>
            <person name="Kazmierczak K.M."/>
            <person name="Andrzejewski T.M."/>
            <person name="Davidsen T.M."/>
            <person name="Wayne K.J."/>
            <person name="Tettelin H."/>
            <person name="Glass J.I."/>
            <person name="Rusch D."/>
            <person name="Podicherti R."/>
            <person name="Tsui H.-C.T."/>
            <person name="Winkler M.E."/>
        </authorList>
    </citation>
    <scope>NUCLEOTIDE SEQUENCE</scope>
</reference>
<dbReference type="EMBL" id="UINC01081619">
    <property type="protein sequence ID" value="SVC25652.1"/>
    <property type="molecule type" value="Genomic_DNA"/>
</dbReference>
<evidence type="ECO:0000313" key="2">
    <source>
        <dbReference type="EMBL" id="SVC25652.1"/>
    </source>
</evidence>
<gene>
    <name evidence="2" type="ORF">METZ01_LOCUS278506</name>
</gene>
<dbReference type="InterPro" id="IPR003961">
    <property type="entry name" value="FN3_dom"/>
</dbReference>
<protein>
    <recommendedName>
        <fullName evidence="1">Fibronectin type-III domain-containing protein</fullName>
    </recommendedName>
</protein>
<name>A0A382KQW8_9ZZZZ</name>
<accession>A0A382KQW8</accession>
<feature type="non-terminal residue" evidence="2">
    <location>
        <position position="1"/>
    </location>
</feature>
<dbReference type="AlphaFoldDB" id="A0A382KQW8"/>
<feature type="non-terminal residue" evidence="2">
    <location>
        <position position="179"/>
    </location>
</feature>